<evidence type="ECO:0000313" key="1">
    <source>
        <dbReference type="EMBL" id="PKR57512.1"/>
    </source>
</evidence>
<comment type="caution">
    <text evidence="1">The sequence shown here is derived from an EMBL/GenBank/DDBJ whole genome shotgun (WGS) entry which is preliminary data.</text>
</comment>
<reference evidence="1 2" key="1">
    <citation type="submission" date="2017-09" db="EMBL/GenBank/DDBJ databases">
        <title>Biodiversity and function of Thalassospira species in the particle-attached aromatic-hydrocarbon-degrading consortia from the surface seawater of the China South Sea.</title>
        <authorList>
            <person name="Dong C."/>
            <person name="Lai Q."/>
            <person name="Shao Z."/>
        </authorList>
    </citation>
    <scope>NUCLEOTIDE SEQUENCE [LARGE SCALE GENOMIC DNA]</scope>
    <source>
        <strain evidence="1 2">139Z-12</strain>
    </source>
</reference>
<keyword evidence="2" id="KW-1185">Reference proteome</keyword>
<sequence length="228" mass="23372">MAQHDYVAANGSGAVYRGDVNDVLLAVATMNSGATAPSTTYAYMPYVNTSDGHLYQRNAANTAWVDHGLVASPMLRQSDFASQGEAEAGTANNKVMTPERVAEFYAANGATESFVIAVSDEQSDLSTGTGKVTFRMPYAFTLTGVRASVSTAPTGAALTVDVNEAGTSVLSTKLTIDAGEKTSITAATPAVISDASLADDSEMTIDIDAVGSTIAGAGLKIVLIGARS</sequence>
<proteinExistence type="predicted"/>
<dbReference type="Proteomes" id="UP000233332">
    <property type="component" value="Unassembled WGS sequence"/>
</dbReference>
<dbReference type="EMBL" id="NXGX01000006">
    <property type="protein sequence ID" value="PKR57512.1"/>
    <property type="molecule type" value="Genomic_DNA"/>
</dbReference>
<organism evidence="1 2">
    <name type="scientific">Thalassospira lohafexi</name>
    <dbReference type="NCBI Taxonomy" id="744227"/>
    <lineage>
        <taxon>Bacteria</taxon>
        <taxon>Pseudomonadati</taxon>
        <taxon>Pseudomonadota</taxon>
        <taxon>Alphaproteobacteria</taxon>
        <taxon>Rhodospirillales</taxon>
        <taxon>Thalassospiraceae</taxon>
        <taxon>Thalassospira</taxon>
    </lineage>
</organism>
<accession>A0A2N3L3V8</accession>
<dbReference type="RefSeq" id="WP_101303824.1">
    <property type="nucleotide sequence ID" value="NZ_NXGX01000006.1"/>
</dbReference>
<name>A0A2N3L3V8_9PROT</name>
<dbReference type="AlphaFoldDB" id="A0A2N3L3V8"/>
<protein>
    <submittedName>
        <fullName evidence="1">Uncharacterized protein</fullName>
    </submittedName>
</protein>
<gene>
    <name evidence="1" type="ORF">COO92_16355</name>
</gene>
<evidence type="ECO:0000313" key="2">
    <source>
        <dbReference type="Proteomes" id="UP000233332"/>
    </source>
</evidence>